<dbReference type="InterPro" id="IPR018356">
    <property type="entry name" value="Tscrpt_reg_HTH_DeoR_CS"/>
</dbReference>
<dbReference type="InterPro" id="IPR036390">
    <property type="entry name" value="WH_DNA-bd_sf"/>
</dbReference>
<keyword evidence="7" id="KW-1185">Reference proteome</keyword>
<protein>
    <submittedName>
        <fullName evidence="6">DeoR family transcriptional regulator</fullName>
    </submittedName>
</protein>
<accession>A0A402DTR8</accession>
<dbReference type="GO" id="GO:0003677">
    <property type="term" value="F:DNA binding"/>
    <property type="evidence" value="ECO:0007669"/>
    <property type="project" value="UniProtKB-KW"/>
</dbReference>
<name>A0A402DTR8_9CELL</name>
<evidence type="ECO:0000256" key="3">
    <source>
        <dbReference type="ARBA" id="ARBA00023163"/>
    </source>
</evidence>
<keyword evidence="2" id="KW-0238">DNA-binding</keyword>
<dbReference type="Pfam" id="PF00455">
    <property type="entry name" value="DeoRC"/>
    <property type="match status" value="1"/>
</dbReference>
<evidence type="ECO:0000313" key="6">
    <source>
        <dbReference type="EMBL" id="GCE77498.1"/>
    </source>
</evidence>
<dbReference type="AlphaFoldDB" id="A0A402DTR8"/>
<keyword evidence="1" id="KW-0805">Transcription regulation</keyword>
<dbReference type="SUPFAM" id="SSF46785">
    <property type="entry name" value="Winged helix' DNA-binding domain"/>
    <property type="match status" value="1"/>
</dbReference>
<evidence type="ECO:0000313" key="7">
    <source>
        <dbReference type="Proteomes" id="UP000289954"/>
    </source>
</evidence>
<dbReference type="PANTHER" id="PTHR30363:SF44">
    <property type="entry name" value="AGA OPERON TRANSCRIPTIONAL REPRESSOR-RELATED"/>
    <property type="match status" value="1"/>
</dbReference>
<feature type="region of interest" description="Disordered" evidence="4">
    <location>
        <begin position="257"/>
        <end position="283"/>
    </location>
</feature>
<dbReference type="PRINTS" id="PR00037">
    <property type="entry name" value="HTHLACR"/>
</dbReference>
<keyword evidence="3" id="KW-0804">Transcription</keyword>
<evidence type="ECO:0000256" key="4">
    <source>
        <dbReference type="SAM" id="MobiDB-lite"/>
    </source>
</evidence>
<dbReference type="Pfam" id="PF08220">
    <property type="entry name" value="HTH_DeoR"/>
    <property type="match status" value="1"/>
</dbReference>
<comment type="caution">
    <text evidence="6">The sequence shown here is derived from an EMBL/GenBank/DDBJ whole genome shotgun (WGS) entry which is preliminary data.</text>
</comment>
<dbReference type="Gene3D" id="3.40.50.1360">
    <property type="match status" value="1"/>
</dbReference>
<feature type="domain" description="HTH deoR-type" evidence="5">
    <location>
        <begin position="2"/>
        <end position="57"/>
    </location>
</feature>
<proteinExistence type="predicted"/>
<dbReference type="Gene3D" id="1.10.10.10">
    <property type="entry name" value="Winged helix-like DNA-binding domain superfamily/Winged helix DNA-binding domain"/>
    <property type="match status" value="1"/>
</dbReference>
<evidence type="ECO:0000256" key="2">
    <source>
        <dbReference type="ARBA" id="ARBA00023125"/>
    </source>
</evidence>
<dbReference type="InterPro" id="IPR037171">
    <property type="entry name" value="NagB/RpiA_transferase-like"/>
</dbReference>
<dbReference type="PROSITE" id="PS51000">
    <property type="entry name" value="HTH_DEOR_2"/>
    <property type="match status" value="1"/>
</dbReference>
<dbReference type="Proteomes" id="UP000289954">
    <property type="component" value="Unassembled WGS sequence"/>
</dbReference>
<dbReference type="SMART" id="SM00420">
    <property type="entry name" value="HTH_DEOR"/>
    <property type="match status" value="1"/>
</dbReference>
<dbReference type="PROSITE" id="PS00894">
    <property type="entry name" value="HTH_DEOR_1"/>
    <property type="match status" value="1"/>
</dbReference>
<evidence type="ECO:0000256" key="1">
    <source>
        <dbReference type="ARBA" id="ARBA00023015"/>
    </source>
</evidence>
<evidence type="ECO:0000259" key="5">
    <source>
        <dbReference type="PROSITE" id="PS51000"/>
    </source>
</evidence>
<dbReference type="GO" id="GO:0003700">
    <property type="term" value="F:DNA-binding transcription factor activity"/>
    <property type="evidence" value="ECO:0007669"/>
    <property type="project" value="InterPro"/>
</dbReference>
<dbReference type="InterPro" id="IPR036388">
    <property type="entry name" value="WH-like_DNA-bd_sf"/>
</dbReference>
<dbReference type="SUPFAM" id="SSF100950">
    <property type="entry name" value="NagB/RpiA/CoA transferase-like"/>
    <property type="match status" value="1"/>
</dbReference>
<reference evidence="6 7" key="1">
    <citation type="submission" date="2019-01" db="EMBL/GenBank/DDBJ databases">
        <title>Draft genome sequence of Cellulomonas takizawaensis strain TKZ-21.</title>
        <authorList>
            <person name="Yamamura H."/>
            <person name="Hayashi T."/>
            <person name="Hamada M."/>
            <person name="Serisawa Y."/>
            <person name="Matsuyama K."/>
            <person name="Nakagawa Y."/>
            <person name="Otoguro M."/>
            <person name="Yanagida F."/>
            <person name="Hayakawa M."/>
        </authorList>
    </citation>
    <scope>NUCLEOTIDE SEQUENCE [LARGE SCALE GENOMIC DNA]</scope>
    <source>
        <strain evidence="6 7">NBRC12680</strain>
    </source>
</reference>
<gene>
    <name evidence="6" type="primary">glpR</name>
    <name evidence="6" type="ORF">CBZ_25540</name>
</gene>
<dbReference type="SMART" id="SM01134">
    <property type="entry name" value="DeoRC"/>
    <property type="match status" value="1"/>
</dbReference>
<organism evidence="6 7">
    <name type="scientific">Cellulomonas biazotea</name>
    <dbReference type="NCBI Taxonomy" id="1709"/>
    <lineage>
        <taxon>Bacteria</taxon>
        <taxon>Bacillati</taxon>
        <taxon>Actinomycetota</taxon>
        <taxon>Actinomycetes</taxon>
        <taxon>Micrococcales</taxon>
        <taxon>Cellulomonadaceae</taxon>
        <taxon>Cellulomonas</taxon>
    </lineage>
</organism>
<dbReference type="InterPro" id="IPR050313">
    <property type="entry name" value="Carb_Metab_HTH_regulators"/>
</dbReference>
<dbReference type="InterPro" id="IPR014036">
    <property type="entry name" value="DeoR-like_C"/>
</dbReference>
<dbReference type="EMBL" id="BIMR01000218">
    <property type="protein sequence ID" value="GCE77498.1"/>
    <property type="molecule type" value="Genomic_DNA"/>
</dbReference>
<dbReference type="InterPro" id="IPR001034">
    <property type="entry name" value="DeoR_HTH"/>
</dbReference>
<dbReference type="PANTHER" id="PTHR30363">
    <property type="entry name" value="HTH-TYPE TRANSCRIPTIONAL REGULATOR SRLR-RELATED"/>
    <property type="match status" value="1"/>
</dbReference>
<sequence>MATQRQEHILGVVRAHGAARVADLVEALDVSDMTVRRDIAELARAGLVRRVHGGAVAPDAGGRPTDEPGFEAKRAWAQAEKRAIAQAALATVEPGQAIALSAGTTTHLLAELLAATPTLRPLTVVTNSVGAADVLHHAAPGTDRLEVILTGGVRTPSDALVGPVADAALARLRVDRTYLGVHGLDADGLTTPNLAEAATNRALLACAAATTVVADHSKWGVTGLARIATLDEIDLLLTDDALTDDARTAAEATGARVQLVPLPRDVPRDPASHQPAPPTGDRP</sequence>